<dbReference type="Pfam" id="PF04244">
    <property type="entry name" value="DPRP"/>
    <property type="match status" value="1"/>
</dbReference>
<dbReference type="InterPro" id="IPR007357">
    <property type="entry name" value="PhrB-like"/>
</dbReference>
<evidence type="ECO:0000313" key="1">
    <source>
        <dbReference type="EMBL" id="MBS8260348.1"/>
    </source>
</evidence>
<organism evidence="1 2">
    <name type="scientific">Roseibium polysiphoniae</name>
    <dbReference type="NCBI Taxonomy" id="2571221"/>
    <lineage>
        <taxon>Bacteria</taxon>
        <taxon>Pseudomonadati</taxon>
        <taxon>Pseudomonadota</taxon>
        <taxon>Alphaproteobacteria</taxon>
        <taxon>Hyphomicrobiales</taxon>
        <taxon>Stappiaceae</taxon>
        <taxon>Roseibium</taxon>
    </lineage>
</organism>
<gene>
    <name evidence="1" type="ORF">DYI23_08980</name>
</gene>
<dbReference type="EMBL" id="QTKU01000002">
    <property type="protein sequence ID" value="MBS8260348.1"/>
    <property type="molecule type" value="Genomic_DNA"/>
</dbReference>
<sequence length="509" mass="58542">MPVRNLILILGDQLTPAISSLRGAGKDHDRILMAEVAEEATYVRHHKKKIAFVFSAMRHFAEELAEAGWTVDYVQLEDADNSGSLKGEVARTVERLKPSSVSVTEPGEYRLLVDFKGWEADLGVPVDIRPDARFLCSRSEFERWADGRKRFLMEDFYRHMRVKTGLLMDGDKPAGGKWNFDKDNRKPAAQDLFMPRPRRFEPDEITKNVLSLVEVRFAEHFGTLDPFWFAVSRDEARQVFDDFLDSGLPRFGDFQDAMLRGEPFLYHSVISPYLNAGLLDPMELCQAVDQAYRDGKVPINSAEGFIRQIIGWREYVRGIYWLRMPEMVEENFLGATRDLPSFYWSGETDMTCLKEAITQTRDEAYAHHIQRLMITGNFAMLAGIEPRQVHEWYLAVYADAYEWVEMPNTLGMSQFADGGFLASKPYASGGNYIRKMSDYCGSCRYDVAQKTGEDACPFNALYWDFLDRNAERLRGNRRLATAYSTWERMGEAKQDCYRESARVFLQELS</sequence>
<dbReference type="SUPFAM" id="SSF48173">
    <property type="entry name" value="Cryptochrome/photolyase FAD-binding domain"/>
    <property type="match status" value="1"/>
</dbReference>
<dbReference type="Proteomes" id="UP000705379">
    <property type="component" value="Unassembled WGS sequence"/>
</dbReference>
<dbReference type="Gene3D" id="1.10.10.1710">
    <property type="entry name" value="Deoxyribodipyrimidine photolyase-related"/>
    <property type="match status" value="1"/>
</dbReference>
<dbReference type="Gene3D" id="3.40.50.620">
    <property type="entry name" value="HUPs"/>
    <property type="match status" value="1"/>
</dbReference>
<dbReference type="InterPro" id="IPR052551">
    <property type="entry name" value="UV-DNA_repair_photolyase"/>
</dbReference>
<dbReference type="Gene3D" id="1.25.40.80">
    <property type="match status" value="1"/>
</dbReference>
<dbReference type="InterPro" id="IPR036134">
    <property type="entry name" value="Crypto/Photolyase_FAD-like_sf"/>
</dbReference>
<dbReference type="PANTHER" id="PTHR38657">
    <property type="entry name" value="SLR1343 PROTEIN"/>
    <property type="match status" value="1"/>
</dbReference>
<reference evidence="1" key="2">
    <citation type="journal article" date="2021" name="Microorganisms">
        <title>Bacterial Dimethylsulfoniopropionate Biosynthesis in the East China Sea.</title>
        <authorList>
            <person name="Liu J."/>
            <person name="Zhang Y."/>
            <person name="Liu J."/>
            <person name="Zhong H."/>
            <person name="Williams B.T."/>
            <person name="Zheng Y."/>
            <person name="Curson A.R.J."/>
            <person name="Sun C."/>
            <person name="Sun H."/>
            <person name="Song D."/>
            <person name="Wagner Mackenzie B."/>
            <person name="Bermejo Martinez A."/>
            <person name="Todd J.D."/>
            <person name="Zhang X.H."/>
        </authorList>
    </citation>
    <scope>NUCLEOTIDE SEQUENCE</scope>
    <source>
        <strain evidence="1">AESS21</strain>
    </source>
</reference>
<dbReference type="PANTHER" id="PTHR38657:SF1">
    <property type="entry name" value="SLR1343 PROTEIN"/>
    <property type="match status" value="1"/>
</dbReference>
<dbReference type="AlphaFoldDB" id="A0A944GS32"/>
<comment type="caution">
    <text evidence="1">The sequence shown here is derived from an EMBL/GenBank/DDBJ whole genome shotgun (WGS) entry which is preliminary data.</text>
</comment>
<evidence type="ECO:0000313" key="2">
    <source>
        <dbReference type="Proteomes" id="UP000705379"/>
    </source>
</evidence>
<proteinExistence type="predicted"/>
<dbReference type="Gene3D" id="1.10.579.10">
    <property type="entry name" value="DNA Cyclobutane Dipyrimidine Photolyase, subunit A, domain 3"/>
    <property type="match status" value="1"/>
</dbReference>
<dbReference type="RefSeq" id="WP_213215911.1">
    <property type="nucleotide sequence ID" value="NZ_QTKU01000002.1"/>
</dbReference>
<accession>A0A944GS32</accession>
<name>A0A944GS32_9HYPH</name>
<protein>
    <submittedName>
        <fullName evidence="1">Cryptochrome/photolyase family protein</fullName>
    </submittedName>
</protein>
<reference evidence="1" key="1">
    <citation type="submission" date="2018-08" db="EMBL/GenBank/DDBJ databases">
        <authorList>
            <person name="Jin W."/>
            <person name="Wang H."/>
            <person name="Yang Y."/>
            <person name="Li M."/>
            <person name="Liu J."/>
        </authorList>
    </citation>
    <scope>NUCLEOTIDE SEQUENCE</scope>
    <source>
        <strain evidence="1">AESS21</strain>
    </source>
</reference>
<dbReference type="InterPro" id="IPR014729">
    <property type="entry name" value="Rossmann-like_a/b/a_fold"/>
</dbReference>